<dbReference type="InterPro" id="IPR019381">
    <property type="entry name" value="PACS1/2_C"/>
</dbReference>
<evidence type="ECO:0000259" key="5">
    <source>
        <dbReference type="Pfam" id="PF25332"/>
    </source>
</evidence>
<dbReference type="STRING" id="400727.A0A2T7NX17"/>
<feature type="compositionally biased region" description="Low complexity" evidence="3">
    <location>
        <begin position="773"/>
        <end position="790"/>
    </location>
</feature>
<feature type="compositionally biased region" description="Basic and acidic residues" evidence="3">
    <location>
        <begin position="346"/>
        <end position="360"/>
    </location>
</feature>
<dbReference type="GO" id="GO:0072659">
    <property type="term" value="P:protein localization to plasma membrane"/>
    <property type="evidence" value="ECO:0007669"/>
    <property type="project" value="TreeGrafter"/>
</dbReference>
<evidence type="ECO:0000256" key="2">
    <source>
        <dbReference type="ARBA" id="ARBA00022553"/>
    </source>
</evidence>
<gene>
    <name evidence="6" type="ORF">C0Q70_13352</name>
</gene>
<evidence type="ECO:0000256" key="1">
    <source>
        <dbReference type="ARBA" id="ARBA00008590"/>
    </source>
</evidence>
<comment type="similarity">
    <text evidence="1">Belongs to the PACS family.</text>
</comment>
<evidence type="ECO:0008006" key="8">
    <source>
        <dbReference type="Google" id="ProtNLM"/>
    </source>
</evidence>
<dbReference type="Pfam" id="PF25332">
    <property type="entry name" value="C2_PACS_N"/>
    <property type="match status" value="1"/>
</dbReference>
<feature type="compositionally biased region" description="Acidic residues" evidence="3">
    <location>
        <begin position="195"/>
        <end position="206"/>
    </location>
</feature>
<evidence type="ECO:0000256" key="3">
    <source>
        <dbReference type="SAM" id="MobiDB-lite"/>
    </source>
</evidence>
<sequence length="956" mass="105887">MADKAARSVGSGDQPVPMKLFATWEVEKSSPNCIPRLCTMTMTRLHVLKPLENELTSIVVAVKMQQNSKRILRSNEITVPPGGIFDTGLDLSFSLQYPHFLKRDGNKLLVMLQRRKKYKNRTILGFKTLAIGHVNMSQVLQRSVDSALSLYSNAKERTNPVAQLAVSGLSSQPVDHEDNGHRKQASSDVDRSPDVDNDSDEDEVQDYNEFSSNDEMSDSEPMMIDDHPRPRTAGRNKTRPATSRQRNFKQKFRALIKKFRLTEEQLELDSEADHDLNDPDTNPPDIDEMLDELEDLSDSGPEIDTISVMSTPKPRLRPFFTGRSTTPEIETSSKHVSSSLSLLKRNSKDTENSGEKEKLSHTLSVHGMAPPHPAAATTAVPAYSTSPPPARSKSPSFPKPKRFQRERSTSYREKKSRKESKPPRRHSYGGAENVVSDSVGAHSSLLTSTLLSVTSVSPGLGSSSKFHHHIALCSLVDGCAIVYKDFLDSGKKEPHQFTCGTKEICVIMFFFCVQPGKALLEQLMKVLDLPDDKIPESIFLINCAEWQGQFLAQRLQDRFQLIKTCTEADVKASVAFLVGKIQKFCNSNARTPMTIKVGIMGGDAYINTVLRPYVEHFSAKTPDWQTFIKFLLIPFGASAIAKYLGSLDSTYSSLFWDTHWRDMFDKPDSPKLDTEEIGNRVSLYVNGANSVHHVPIAEALIMCKTKGTDDSSAQVFIPFISEVRIGTLEGLNTSTSVEIDDSLMTSSGPSSSPPTTTPTVEKTRESHTPPNSPNISTMSPSSSNLPGSGNAAVLSNSTGEYMDLQVDYWYTSLKPESSDREKDKKDKRDTSSKCSLKTAFRSLLVSRMPPSMGTGALSTLGSPGPPPPAFSMVVVTKEKKQKIMRIGKKAKELESKSQVIDGINRMVCTTKSQNVTLTVVVDGVEWHGVKFFQLSSQWQTHMKNFPVAIFTSMDSF</sequence>
<feature type="compositionally biased region" description="Low complexity" evidence="3">
    <location>
        <begin position="374"/>
        <end position="385"/>
    </location>
</feature>
<dbReference type="Proteomes" id="UP000245119">
    <property type="component" value="Linkage Group LG8"/>
</dbReference>
<dbReference type="OrthoDB" id="28829at2759"/>
<protein>
    <recommendedName>
        <fullName evidence="8">Phosphofurin acidic cluster sorting protein 2</fullName>
    </recommendedName>
</protein>
<proteinExistence type="inferred from homology"/>
<feature type="region of interest" description="Disordered" evidence="3">
    <location>
        <begin position="167"/>
        <end position="249"/>
    </location>
</feature>
<organism evidence="6 7">
    <name type="scientific">Pomacea canaliculata</name>
    <name type="common">Golden apple snail</name>
    <dbReference type="NCBI Taxonomy" id="400727"/>
    <lineage>
        <taxon>Eukaryota</taxon>
        <taxon>Metazoa</taxon>
        <taxon>Spiralia</taxon>
        <taxon>Lophotrochozoa</taxon>
        <taxon>Mollusca</taxon>
        <taxon>Gastropoda</taxon>
        <taxon>Caenogastropoda</taxon>
        <taxon>Architaenioglossa</taxon>
        <taxon>Ampullarioidea</taxon>
        <taxon>Ampullariidae</taxon>
        <taxon>Pomacea</taxon>
    </lineage>
</organism>
<accession>A0A2T7NX17</accession>
<feature type="region of interest" description="Disordered" evidence="3">
    <location>
        <begin position="741"/>
        <end position="792"/>
    </location>
</feature>
<dbReference type="PANTHER" id="PTHR13280:SF17">
    <property type="entry name" value="KRUEPPEL TARGET AT 95D, ISOFORM A"/>
    <property type="match status" value="1"/>
</dbReference>
<feature type="compositionally biased region" description="Low complexity" evidence="3">
    <location>
        <begin position="334"/>
        <end position="343"/>
    </location>
</feature>
<keyword evidence="2" id="KW-0597">Phosphoprotein</keyword>
<feature type="domain" description="Phosphofurin acidic cluster sorting protein 1/2 N-terminal C2" evidence="5">
    <location>
        <begin position="16"/>
        <end position="175"/>
    </location>
</feature>
<feature type="compositionally biased region" description="Basic residues" evidence="3">
    <location>
        <begin position="414"/>
        <end position="427"/>
    </location>
</feature>
<name>A0A2T7NX17_POMCA</name>
<dbReference type="EMBL" id="PZQS01000008">
    <property type="protein sequence ID" value="PVD25692.1"/>
    <property type="molecule type" value="Genomic_DNA"/>
</dbReference>
<dbReference type="AlphaFoldDB" id="A0A2T7NX17"/>
<evidence type="ECO:0000259" key="4">
    <source>
        <dbReference type="Pfam" id="PF10254"/>
    </source>
</evidence>
<keyword evidence="7" id="KW-1185">Reference proteome</keyword>
<comment type="caution">
    <text evidence="6">The sequence shown here is derived from an EMBL/GenBank/DDBJ whole genome shotgun (WGS) entry which is preliminary data.</text>
</comment>
<dbReference type="Pfam" id="PF10254">
    <property type="entry name" value="Pacs-1"/>
    <property type="match status" value="1"/>
</dbReference>
<evidence type="ECO:0000313" key="7">
    <source>
        <dbReference type="Proteomes" id="UP000245119"/>
    </source>
</evidence>
<evidence type="ECO:0000313" key="6">
    <source>
        <dbReference type="EMBL" id="PVD25692.1"/>
    </source>
</evidence>
<feature type="region of interest" description="Disordered" evidence="3">
    <location>
        <begin position="296"/>
        <end position="434"/>
    </location>
</feature>
<reference evidence="6 7" key="1">
    <citation type="submission" date="2018-04" db="EMBL/GenBank/DDBJ databases">
        <title>The genome of golden apple snail Pomacea canaliculata provides insight into stress tolerance and invasive adaptation.</title>
        <authorList>
            <person name="Liu C."/>
            <person name="Liu B."/>
            <person name="Ren Y."/>
            <person name="Zhang Y."/>
            <person name="Wang H."/>
            <person name="Li S."/>
            <person name="Jiang F."/>
            <person name="Yin L."/>
            <person name="Zhang G."/>
            <person name="Qian W."/>
            <person name="Fan W."/>
        </authorList>
    </citation>
    <scope>NUCLEOTIDE SEQUENCE [LARGE SCALE GENOMIC DNA]</scope>
    <source>
        <strain evidence="6">SZHN2017</strain>
        <tissue evidence="6">Muscle</tissue>
    </source>
</reference>
<feature type="compositionally biased region" description="Basic and acidic residues" evidence="3">
    <location>
        <begin position="403"/>
        <end position="413"/>
    </location>
</feature>
<feature type="domain" description="Phosphofurin acidic cluster sorting protein 1/2 C-terminal" evidence="4">
    <location>
        <begin position="519"/>
        <end position="951"/>
    </location>
</feature>
<dbReference type="InterPro" id="IPR057541">
    <property type="entry name" value="PACS1/2_N"/>
</dbReference>
<dbReference type="PANTHER" id="PTHR13280">
    <property type="entry name" value="PHOSPHOFURIN ACIDIC CLUSTER SORTING PROTEIN"/>
    <property type="match status" value="1"/>
</dbReference>